<evidence type="ECO:0000313" key="1">
    <source>
        <dbReference type="EMBL" id="KAJ4471467.1"/>
    </source>
</evidence>
<evidence type="ECO:0000313" key="2">
    <source>
        <dbReference type="Proteomes" id="UP001150266"/>
    </source>
</evidence>
<keyword evidence="2" id="KW-1185">Reference proteome</keyword>
<proteinExistence type="predicted"/>
<organism evidence="1 2">
    <name type="scientific">Lentinula aciculospora</name>
    <dbReference type="NCBI Taxonomy" id="153920"/>
    <lineage>
        <taxon>Eukaryota</taxon>
        <taxon>Fungi</taxon>
        <taxon>Dikarya</taxon>
        <taxon>Basidiomycota</taxon>
        <taxon>Agaricomycotina</taxon>
        <taxon>Agaricomycetes</taxon>
        <taxon>Agaricomycetidae</taxon>
        <taxon>Agaricales</taxon>
        <taxon>Marasmiineae</taxon>
        <taxon>Omphalotaceae</taxon>
        <taxon>Lentinula</taxon>
    </lineage>
</organism>
<protein>
    <submittedName>
        <fullName evidence="1">Uncharacterized protein</fullName>
    </submittedName>
</protein>
<dbReference type="AlphaFoldDB" id="A0A9W9DHW9"/>
<name>A0A9W9DHW9_9AGAR</name>
<dbReference type="Proteomes" id="UP001150266">
    <property type="component" value="Unassembled WGS sequence"/>
</dbReference>
<dbReference type="EMBL" id="JAOTPV010000022">
    <property type="protein sequence ID" value="KAJ4471467.1"/>
    <property type="molecule type" value="Genomic_DNA"/>
</dbReference>
<gene>
    <name evidence="1" type="ORF">J3R30DRAFT_3407835</name>
</gene>
<reference evidence="1" key="1">
    <citation type="submission" date="2022-08" db="EMBL/GenBank/DDBJ databases">
        <title>A Global Phylogenomic Analysis of the Shiitake Genus Lentinula.</title>
        <authorList>
            <consortium name="DOE Joint Genome Institute"/>
            <person name="Sierra-Patev S."/>
            <person name="Min B."/>
            <person name="Naranjo-Ortiz M."/>
            <person name="Looney B."/>
            <person name="Konkel Z."/>
            <person name="Slot J.C."/>
            <person name="Sakamoto Y."/>
            <person name="Steenwyk J.L."/>
            <person name="Rokas A."/>
            <person name="Carro J."/>
            <person name="Camarero S."/>
            <person name="Ferreira P."/>
            <person name="Molpeceres G."/>
            <person name="Ruiz-Duenas F.J."/>
            <person name="Serrano A."/>
            <person name="Henrissat B."/>
            <person name="Drula E."/>
            <person name="Hughes K.W."/>
            <person name="Mata J.L."/>
            <person name="Ishikawa N.K."/>
            <person name="Vargas-Isla R."/>
            <person name="Ushijima S."/>
            <person name="Smith C.A."/>
            <person name="Ahrendt S."/>
            <person name="Andreopoulos W."/>
            <person name="He G."/>
            <person name="Labutti K."/>
            <person name="Lipzen A."/>
            <person name="Ng V."/>
            <person name="Riley R."/>
            <person name="Sandor L."/>
            <person name="Barry K."/>
            <person name="Martinez A.T."/>
            <person name="Xiao Y."/>
            <person name="Gibbons J.G."/>
            <person name="Terashima K."/>
            <person name="Grigoriev I.V."/>
            <person name="Hibbett D.S."/>
        </authorList>
    </citation>
    <scope>NUCLEOTIDE SEQUENCE</scope>
    <source>
        <strain evidence="1">JLM2183</strain>
    </source>
</reference>
<dbReference type="OrthoDB" id="2982681at2759"/>
<comment type="caution">
    <text evidence="1">The sequence shown here is derived from an EMBL/GenBank/DDBJ whole genome shotgun (WGS) entry which is preliminary data.</text>
</comment>
<sequence length="110" mass="11919">MAAFAYPRGTLENPTVSCPVGFIPIVPDGFKFGTLAYYEASFKRPTTNGGSLIDEIIRSDIGETAHYIGTLRTANESNGDVASIATTYLSFDNFDTESGESVSDFQIDEF</sequence>
<accession>A0A9W9DHW9</accession>